<sequence length="277" mass="30098">MKFIATTTALVAACALAISTVSAVSAVSEAGVKGAPWGYKPDDTTQASPVQWADHYPDCNGTHQSPIDLVTADVKQQTKAQNTLRFRGDCASFNLTQSAEGYKAEVVGGSCQVRGNKARYDLLQFHVHAPSEHTLNGEPLDGEVHFVHSNKDGSALLVVGLFMEIDPSGNTDPWLETLIDGIDDVSPTKEVMLDLTSYSALVKKTVRGGSLFNYPGSLTTPGCSEIVDWWVVEKPMKISAKDLTRIRENQGEIDLNYKSESARPVQPLNDRIVKSFQ</sequence>
<evidence type="ECO:0000256" key="4">
    <source>
        <dbReference type="ARBA" id="ARBA00022833"/>
    </source>
</evidence>
<evidence type="ECO:0000256" key="7">
    <source>
        <dbReference type="SAM" id="SignalP"/>
    </source>
</evidence>
<dbReference type="SUPFAM" id="SSF51069">
    <property type="entry name" value="Carbonic anhydrase"/>
    <property type="match status" value="1"/>
</dbReference>
<evidence type="ECO:0000256" key="6">
    <source>
        <dbReference type="ARBA" id="ARBA00048348"/>
    </source>
</evidence>
<dbReference type="Gene3D" id="3.10.200.10">
    <property type="entry name" value="Alpha carbonic anhydrase"/>
    <property type="match status" value="1"/>
</dbReference>
<dbReference type="STRING" id="4795.A0A225WRS8"/>
<evidence type="ECO:0000256" key="3">
    <source>
        <dbReference type="ARBA" id="ARBA00022723"/>
    </source>
</evidence>
<dbReference type="InterPro" id="IPR001148">
    <property type="entry name" value="CA_dom"/>
</dbReference>
<evidence type="ECO:0000256" key="5">
    <source>
        <dbReference type="ARBA" id="ARBA00023239"/>
    </source>
</evidence>
<keyword evidence="7" id="KW-0732">Signal</keyword>
<dbReference type="InterPro" id="IPR036398">
    <property type="entry name" value="CA_dom_sf"/>
</dbReference>
<dbReference type="SMART" id="SM01057">
    <property type="entry name" value="Carb_anhydrase"/>
    <property type="match status" value="1"/>
</dbReference>
<accession>A0A225WRS8</accession>
<evidence type="ECO:0000313" key="9">
    <source>
        <dbReference type="EMBL" id="OWZ20335.1"/>
    </source>
</evidence>
<comment type="catalytic activity">
    <reaction evidence="6">
        <text>hydrogencarbonate + H(+) = CO2 + H2O</text>
        <dbReference type="Rhea" id="RHEA:10748"/>
        <dbReference type="ChEBI" id="CHEBI:15377"/>
        <dbReference type="ChEBI" id="CHEBI:15378"/>
        <dbReference type="ChEBI" id="CHEBI:16526"/>
        <dbReference type="ChEBI" id="CHEBI:17544"/>
        <dbReference type="EC" id="4.2.1.1"/>
    </reaction>
</comment>
<dbReference type="GO" id="GO:0004089">
    <property type="term" value="F:carbonate dehydratase activity"/>
    <property type="evidence" value="ECO:0007669"/>
    <property type="project" value="UniProtKB-EC"/>
</dbReference>
<protein>
    <recommendedName>
        <fullName evidence="2">carbonic anhydrase</fullName>
        <ecNumber evidence="2">4.2.1.1</ecNumber>
    </recommendedName>
</protein>
<dbReference type="Pfam" id="PF00194">
    <property type="entry name" value="Carb_anhydrase"/>
    <property type="match status" value="1"/>
</dbReference>
<proteinExistence type="inferred from homology"/>
<keyword evidence="3" id="KW-0479">Metal-binding</keyword>
<dbReference type="AlphaFoldDB" id="A0A225WRS8"/>
<keyword evidence="4" id="KW-0862">Zinc</keyword>
<feature type="domain" description="Alpha-carbonic anhydrase" evidence="8">
    <location>
        <begin position="35"/>
        <end position="277"/>
    </location>
</feature>
<dbReference type="GO" id="GO:0008270">
    <property type="term" value="F:zinc ion binding"/>
    <property type="evidence" value="ECO:0007669"/>
    <property type="project" value="InterPro"/>
</dbReference>
<feature type="chain" id="PRO_5012668917" description="carbonic anhydrase" evidence="7">
    <location>
        <begin position="24"/>
        <end position="277"/>
    </location>
</feature>
<dbReference type="OrthoDB" id="429145at2759"/>
<keyword evidence="10" id="KW-1185">Reference proteome</keyword>
<dbReference type="EMBL" id="NBNE01000335">
    <property type="protein sequence ID" value="OWZ20335.1"/>
    <property type="molecule type" value="Genomic_DNA"/>
</dbReference>
<dbReference type="PANTHER" id="PTHR18952">
    <property type="entry name" value="CARBONIC ANHYDRASE"/>
    <property type="match status" value="1"/>
</dbReference>
<name>A0A225WRS8_9STRA</name>
<dbReference type="Proteomes" id="UP000198211">
    <property type="component" value="Unassembled WGS sequence"/>
</dbReference>
<feature type="signal peptide" evidence="7">
    <location>
        <begin position="1"/>
        <end position="23"/>
    </location>
</feature>
<keyword evidence="5" id="KW-0456">Lyase</keyword>
<gene>
    <name evidence="9" type="ORF">PHMEG_0005263</name>
</gene>
<reference evidence="10" key="1">
    <citation type="submission" date="2017-03" db="EMBL/GenBank/DDBJ databases">
        <title>Phytopthora megakarya and P. palmivora, two closely related causual agents of cacao black pod achieved similar genome size and gene model numbers by different mechanisms.</title>
        <authorList>
            <person name="Ali S."/>
            <person name="Shao J."/>
            <person name="Larry D.J."/>
            <person name="Kronmiller B."/>
            <person name="Shen D."/>
            <person name="Strem M.D."/>
            <person name="Melnick R.L."/>
            <person name="Guiltinan M.J."/>
            <person name="Tyler B.M."/>
            <person name="Meinhardt L.W."/>
            <person name="Bailey B.A."/>
        </authorList>
    </citation>
    <scope>NUCLEOTIDE SEQUENCE [LARGE SCALE GENOMIC DNA]</scope>
    <source>
        <strain evidence="10">zdho120</strain>
    </source>
</reference>
<evidence type="ECO:0000313" key="10">
    <source>
        <dbReference type="Proteomes" id="UP000198211"/>
    </source>
</evidence>
<dbReference type="InterPro" id="IPR041891">
    <property type="entry name" value="Alpha_CA_prokaryot-like"/>
</dbReference>
<dbReference type="CDD" id="cd03124">
    <property type="entry name" value="alpha_CA_prokaryotic_like"/>
    <property type="match status" value="1"/>
</dbReference>
<evidence type="ECO:0000259" key="8">
    <source>
        <dbReference type="PROSITE" id="PS51144"/>
    </source>
</evidence>
<dbReference type="PROSITE" id="PS51144">
    <property type="entry name" value="ALPHA_CA_2"/>
    <property type="match status" value="1"/>
</dbReference>
<comment type="similarity">
    <text evidence="1">Belongs to the alpha-carbonic anhydrase family.</text>
</comment>
<dbReference type="EC" id="4.2.1.1" evidence="2"/>
<dbReference type="InterPro" id="IPR023561">
    <property type="entry name" value="Carbonic_anhydrase_a-class"/>
</dbReference>
<dbReference type="PANTHER" id="PTHR18952:SF265">
    <property type="entry name" value="CARBONIC ANHYDRASE"/>
    <property type="match status" value="1"/>
</dbReference>
<comment type="caution">
    <text evidence="9">The sequence shown here is derived from an EMBL/GenBank/DDBJ whole genome shotgun (WGS) entry which is preliminary data.</text>
</comment>
<evidence type="ECO:0000256" key="1">
    <source>
        <dbReference type="ARBA" id="ARBA00010718"/>
    </source>
</evidence>
<evidence type="ECO:0000256" key="2">
    <source>
        <dbReference type="ARBA" id="ARBA00012925"/>
    </source>
</evidence>
<organism evidence="9 10">
    <name type="scientific">Phytophthora megakarya</name>
    <dbReference type="NCBI Taxonomy" id="4795"/>
    <lineage>
        <taxon>Eukaryota</taxon>
        <taxon>Sar</taxon>
        <taxon>Stramenopiles</taxon>
        <taxon>Oomycota</taxon>
        <taxon>Peronosporomycetes</taxon>
        <taxon>Peronosporales</taxon>
        <taxon>Peronosporaceae</taxon>
        <taxon>Phytophthora</taxon>
    </lineage>
</organism>